<organism evidence="4 5">
    <name type="scientific">Oopsacas minuta</name>
    <dbReference type="NCBI Taxonomy" id="111878"/>
    <lineage>
        <taxon>Eukaryota</taxon>
        <taxon>Metazoa</taxon>
        <taxon>Porifera</taxon>
        <taxon>Hexactinellida</taxon>
        <taxon>Hexasterophora</taxon>
        <taxon>Lyssacinosida</taxon>
        <taxon>Leucopsacidae</taxon>
        <taxon>Oopsacas</taxon>
    </lineage>
</organism>
<dbReference type="SUPFAM" id="SSF54768">
    <property type="entry name" value="dsRNA-binding domain-like"/>
    <property type="match status" value="1"/>
</dbReference>
<dbReference type="PROSITE" id="PS00517">
    <property type="entry name" value="RNASE_3_1"/>
    <property type="match status" value="1"/>
</dbReference>
<dbReference type="InterPro" id="IPR000999">
    <property type="entry name" value="RNase_III_dom"/>
</dbReference>
<dbReference type="CDD" id="cd00593">
    <property type="entry name" value="RIBOc"/>
    <property type="match status" value="2"/>
</dbReference>
<comment type="caution">
    <text evidence="4">The sequence shown here is derived from an EMBL/GenBank/DDBJ whole genome shotgun (WGS) entry which is preliminary data.</text>
</comment>
<dbReference type="GO" id="GO:0004525">
    <property type="term" value="F:ribonuclease III activity"/>
    <property type="evidence" value="ECO:0007669"/>
    <property type="project" value="InterPro"/>
</dbReference>
<dbReference type="GO" id="GO:0005944">
    <property type="term" value="C:phosphatidylinositol 3-kinase complex, class IB"/>
    <property type="evidence" value="ECO:0007669"/>
    <property type="project" value="InterPro"/>
</dbReference>
<accession>A0AAV7JKE9</accession>
<dbReference type="PANTHER" id="PTHR14950:SF37">
    <property type="entry name" value="ENDORIBONUCLEASE DICER"/>
    <property type="match status" value="1"/>
</dbReference>
<dbReference type="GO" id="GO:0030422">
    <property type="term" value="P:siRNA processing"/>
    <property type="evidence" value="ECO:0007669"/>
    <property type="project" value="InterPro"/>
</dbReference>
<evidence type="ECO:0000313" key="4">
    <source>
        <dbReference type="EMBL" id="KAI6649396.1"/>
    </source>
</evidence>
<evidence type="ECO:0000256" key="2">
    <source>
        <dbReference type="SAM" id="MobiDB-lite"/>
    </source>
</evidence>
<reference evidence="4 5" key="1">
    <citation type="journal article" date="2023" name="BMC Biol.">
        <title>The compact genome of the sponge Oopsacas minuta (Hexactinellida) is lacking key metazoan core genes.</title>
        <authorList>
            <person name="Santini S."/>
            <person name="Schenkelaars Q."/>
            <person name="Jourda C."/>
            <person name="Duchesne M."/>
            <person name="Belahbib H."/>
            <person name="Rocher C."/>
            <person name="Selva M."/>
            <person name="Riesgo A."/>
            <person name="Vervoort M."/>
            <person name="Leys S.P."/>
            <person name="Kodjabachian L."/>
            <person name="Le Bivic A."/>
            <person name="Borchiellini C."/>
            <person name="Claverie J.M."/>
            <person name="Renard E."/>
        </authorList>
    </citation>
    <scope>NUCLEOTIDE SEQUENCE [LARGE SCALE GENOMIC DNA]</scope>
    <source>
        <strain evidence="4">SPO-2</strain>
    </source>
</reference>
<dbReference type="InterPro" id="IPR019522">
    <property type="entry name" value="PIK3R5/6"/>
</dbReference>
<protein>
    <submittedName>
        <fullName evidence="4">Endoribonuclease Dcr-1-like</fullName>
    </submittedName>
</protein>
<name>A0AAV7JKE9_9METZ</name>
<dbReference type="GO" id="GO:0046935">
    <property type="term" value="F:1-phosphatidylinositol-3-kinase regulator activity"/>
    <property type="evidence" value="ECO:0007669"/>
    <property type="project" value="InterPro"/>
</dbReference>
<dbReference type="EMBL" id="JAKMXF010000321">
    <property type="protein sequence ID" value="KAI6649396.1"/>
    <property type="molecule type" value="Genomic_DNA"/>
</dbReference>
<dbReference type="Proteomes" id="UP001165289">
    <property type="component" value="Unassembled WGS sequence"/>
</dbReference>
<gene>
    <name evidence="4" type="ORF">LOD99_11762</name>
</gene>
<feature type="region of interest" description="Disordered" evidence="2">
    <location>
        <begin position="1063"/>
        <end position="1116"/>
    </location>
</feature>
<proteinExistence type="predicted"/>
<dbReference type="Pfam" id="PF20932">
    <property type="entry name" value="Dicer_dsRBD"/>
    <property type="match status" value="1"/>
</dbReference>
<feature type="domain" description="RNase III" evidence="3">
    <location>
        <begin position="16"/>
        <end position="176"/>
    </location>
</feature>
<evidence type="ECO:0000256" key="1">
    <source>
        <dbReference type="ARBA" id="ARBA00022801"/>
    </source>
</evidence>
<dbReference type="InterPro" id="IPR044441">
    <property type="entry name" value="DICER_DSRM"/>
</dbReference>
<feature type="compositionally biased region" description="Basic and acidic residues" evidence="2">
    <location>
        <begin position="1081"/>
        <end position="1093"/>
    </location>
</feature>
<dbReference type="SMART" id="SM00535">
    <property type="entry name" value="RIBOc"/>
    <property type="match status" value="2"/>
</dbReference>
<dbReference type="SUPFAM" id="SSF69065">
    <property type="entry name" value="RNase III domain-like"/>
    <property type="match status" value="2"/>
</dbReference>
<feature type="region of interest" description="Disordered" evidence="2">
    <location>
        <begin position="1023"/>
        <end position="1043"/>
    </location>
</feature>
<dbReference type="InterPro" id="IPR036389">
    <property type="entry name" value="RNase_III_sf"/>
</dbReference>
<dbReference type="GO" id="GO:0031054">
    <property type="term" value="P:pre-miRNA processing"/>
    <property type="evidence" value="ECO:0007669"/>
    <property type="project" value="InterPro"/>
</dbReference>
<sequence length="1510" mass="171042">MVNYAFLLSCNNIYTLVATSAVDLINLERQEFIGDSLLKLIISLHVFTHSNLRSEGDLTRLRTKFISNETLHGLAVKKAIVHIIGSESFALKKNYSPPGFAFAKNALVDAIANNIPDKDKITTSDGLLILSENLSYHTKSDPQVTSSLPFRFQQFSDKTSADCIEAVLSSYVCSGGIQQGMRFISYLDMGIEYNTQKIDSTLSKHDGEMGHFFNPPNAFSHYANEYEYTQLHLESSSEDLSDLPRTFLANIQGFQESVLNFQFENISLLIEAFTHPSFMLKITPTDNARPSYQRLEFLGDALLDYFTCVYIYQKNKDYLPEQLSQIRSAIVNNSRLGMIALGHQWHKCLLSNDRLKVSIENSEIEHRLEATQSKNFNAKDYGRVSYPKPLADIVEAIVAAVFLDSRFSLDTVWDVFGPIFRPIIDQIALEIPKNPINQLYNLKPKGNITFKVRTVENRKFQCVIHVEGISYTDIGSSHDAAKYKCAQKMALNEGKLKELFGVFNDFIYFNNKKQNYEESKRFWTDLLNDKDQLTAYIMSILCRIITVDSVPITKSLPDIYDALILKCDTKANFDAWTTALVKEKEKDKKKKTTVYLPDPKEVVILRSRLLLTLHFVVTFYPDYNIGQIGTLISRWKIARDSKLLDFELKTISLFGGIDTLDVPKLLRKGTLDQSKNNVQKQIDTLIKQCAEKKNRGMRDKFPDFSPSLCLTIPVSDSLCLIKLLSVLELNPVNYVTAITIVLQALADITKEEIRMIETLQPPTRMDDREQLLPYLQLFKEFVIRAPSVSSKILDQAYQTVYAFFLWPVPYCYFARDILNFIDAERICPGFSYRNRMLSEYNLQVKDSTINTYERTYLLIDYAAPQALSFRESFKKADKNESAVKIHILKRAFVSILGINIDLTLLDRILRTAGSDTLDSWLSELINNTHEVLFAGQLDSQEILNKHLINLLTKMIEFFNEKNPDDKIDTIADVTDSPTPIPFVGLNTDSLPDTPITVKFLNSLMDPQSPEDIIDSILQDGGANVRNSSRGKAGRGVRPISSNVENYNNKDSFNLDNVFPPIHRVGSDSKVEPAPRQTTMSEKIKTFQRNKRDGSLSNKPSKEPTSPGEEPGADDEVDNDDVIYVDILGNIMSAKQKNVPKSKRGILAKELREGRAVLKLVIAGDDKSVAMIIKKYLHVQPKHQMSDINVVFYYIPLSNADTVSGGEAQLLTSNIDISQLQDPLTQYFYENQPTRGGDIWMGRLLGHLDGWHENFVTLPIQCALQLYPQFHLNVDDSGDPEKMRLKKRGEPKGIPLPPSPIQIIRDTVINFTRSATRPMLIRNYYVDMIDARGKRIESVMCHRLEMITREIGQKVTQVGTIPKPASVRLSLHAIQIDGTPYSQIDVPFQRYFVLKASNIPKPGDFWAANPAEAGFQLHAVVGEKVGAGGLTSKPRYGPSDQRHGWYVKQVVIEAMEKESFVVSIDKENPQANITHLIIRPTRMDMKGMDKGPTQLLEELSVPFMTFWPVDL</sequence>
<evidence type="ECO:0000313" key="5">
    <source>
        <dbReference type="Proteomes" id="UP001165289"/>
    </source>
</evidence>
<feature type="domain" description="RNase III" evidence="3">
    <location>
        <begin position="259"/>
        <end position="406"/>
    </location>
</feature>
<keyword evidence="1" id="KW-0378">Hydrolase</keyword>
<dbReference type="Gene3D" id="3.30.160.20">
    <property type="match status" value="1"/>
</dbReference>
<evidence type="ECO:0000259" key="3">
    <source>
        <dbReference type="PROSITE" id="PS50142"/>
    </source>
</evidence>
<dbReference type="Pfam" id="PF00636">
    <property type="entry name" value="Ribonuclease_3"/>
    <property type="match status" value="2"/>
</dbReference>
<keyword evidence="5" id="KW-1185">Reference proteome</keyword>
<dbReference type="Pfam" id="PF10486">
    <property type="entry name" value="PI3K_1B_p101"/>
    <property type="match status" value="2"/>
</dbReference>
<dbReference type="PANTHER" id="PTHR14950">
    <property type="entry name" value="DICER-RELATED"/>
    <property type="match status" value="1"/>
</dbReference>
<dbReference type="GO" id="GO:0003723">
    <property type="term" value="F:RNA binding"/>
    <property type="evidence" value="ECO:0007669"/>
    <property type="project" value="InterPro"/>
</dbReference>
<dbReference type="Gene3D" id="1.10.1520.10">
    <property type="entry name" value="Ribonuclease III domain"/>
    <property type="match status" value="2"/>
</dbReference>
<dbReference type="PROSITE" id="PS50142">
    <property type="entry name" value="RNASE_3_2"/>
    <property type="match status" value="2"/>
</dbReference>